<dbReference type="Proteomes" id="UP000507470">
    <property type="component" value="Unassembled WGS sequence"/>
</dbReference>
<dbReference type="Gene3D" id="3.90.215.10">
    <property type="entry name" value="Gamma Fibrinogen, chain A, domain 1"/>
    <property type="match status" value="2"/>
</dbReference>
<accession>A0A6J8D441</accession>
<evidence type="ECO:0000256" key="1">
    <source>
        <dbReference type="ARBA" id="ARBA00004613"/>
    </source>
</evidence>
<comment type="subcellular location">
    <subcellularLocation>
        <location evidence="1">Secreted</location>
    </subcellularLocation>
</comment>
<sequence length="166" mass="18523">MPINEERRREEQFRKANVKEKLSNIKTFKKLKVLLSAGNPDNGSYTNCVSCVTAHFVIGSVLPRECSEIKGDNLANGVHNIYPDRTAAAVQVYCDMVTENGAWTELRIEMTDFDGNFKYAEYRVFGLGDEIGGYPLLISSYTGTSGDSLYHTIHSHIGNDVPKVLK</sequence>
<organism evidence="5 6">
    <name type="scientific">Mytilus coruscus</name>
    <name type="common">Sea mussel</name>
    <dbReference type="NCBI Taxonomy" id="42192"/>
    <lineage>
        <taxon>Eukaryota</taxon>
        <taxon>Metazoa</taxon>
        <taxon>Spiralia</taxon>
        <taxon>Lophotrochozoa</taxon>
        <taxon>Mollusca</taxon>
        <taxon>Bivalvia</taxon>
        <taxon>Autobranchia</taxon>
        <taxon>Pteriomorphia</taxon>
        <taxon>Mytilida</taxon>
        <taxon>Mytiloidea</taxon>
        <taxon>Mytilidae</taxon>
        <taxon>Mytilinae</taxon>
        <taxon>Mytilus</taxon>
    </lineage>
</organism>
<keyword evidence="3" id="KW-1015">Disulfide bond</keyword>
<dbReference type="SUPFAM" id="SSF56496">
    <property type="entry name" value="Fibrinogen C-terminal domain-like"/>
    <property type="match status" value="1"/>
</dbReference>
<dbReference type="PROSITE" id="PS51406">
    <property type="entry name" value="FIBRINOGEN_C_2"/>
    <property type="match status" value="1"/>
</dbReference>
<reference evidence="5 6" key="1">
    <citation type="submission" date="2020-06" db="EMBL/GenBank/DDBJ databases">
        <authorList>
            <person name="Li R."/>
            <person name="Bekaert M."/>
        </authorList>
    </citation>
    <scope>NUCLEOTIDE SEQUENCE [LARGE SCALE GENOMIC DNA]</scope>
    <source>
        <strain evidence="6">wild</strain>
    </source>
</reference>
<dbReference type="NCBIfam" id="NF040941">
    <property type="entry name" value="GGGWT_bact"/>
    <property type="match status" value="1"/>
</dbReference>
<dbReference type="InterPro" id="IPR002181">
    <property type="entry name" value="Fibrinogen_a/b/g_C_dom"/>
</dbReference>
<protein>
    <recommendedName>
        <fullName evidence="4">Fibrinogen C-terminal domain-containing protein</fullName>
    </recommendedName>
</protein>
<name>A0A6J8D441_MYTCO</name>
<dbReference type="InterPro" id="IPR014716">
    <property type="entry name" value="Fibrinogen_a/b/g_C_1"/>
</dbReference>
<dbReference type="EMBL" id="CACVKT020006772">
    <property type="protein sequence ID" value="CAC5403488.1"/>
    <property type="molecule type" value="Genomic_DNA"/>
</dbReference>
<evidence type="ECO:0000313" key="6">
    <source>
        <dbReference type="Proteomes" id="UP000507470"/>
    </source>
</evidence>
<dbReference type="GO" id="GO:0005201">
    <property type="term" value="F:extracellular matrix structural constituent"/>
    <property type="evidence" value="ECO:0007669"/>
    <property type="project" value="TreeGrafter"/>
</dbReference>
<keyword evidence="2" id="KW-0964">Secreted</keyword>
<dbReference type="AlphaFoldDB" id="A0A6J8D441"/>
<dbReference type="PANTHER" id="PTHR47221">
    <property type="entry name" value="FIBRINOGEN ALPHA CHAIN"/>
    <property type="match status" value="1"/>
</dbReference>
<evidence type="ECO:0000259" key="4">
    <source>
        <dbReference type="PROSITE" id="PS51406"/>
    </source>
</evidence>
<evidence type="ECO:0000256" key="3">
    <source>
        <dbReference type="ARBA" id="ARBA00023157"/>
    </source>
</evidence>
<dbReference type="GO" id="GO:0030674">
    <property type="term" value="F:protein-macromolecule adaptor activity"/>
    <property type="evidence" value="ECO:0007669"/>
    <property type="project" value="TreeGrafter"/>
</dbReference>
<dbReference type="PANTHER" id="PTHR47221:SF7">
    <property type="entry name" value="FIBRINOGEN BETA CHAIN"/>
    <property type="match status" value="1"/>
</dbReference>
<gene>
    <name evidence="5" type="ORF">MCOR_37375</name>
</gene>
<dbReference type="InterPro" id="IPR037579">
    <property type="entry name" value="FIB_ANG-like"/>
</dbReference>
<evidence type="ECO:0000313" key="5">
    <source>
        <dbReference type="EMBL" id="CAC5403488.1"/>
    </source>
</evidence>
<evidence type="ECO:0000256" key="2">
    <source>
        <dbReference type="ARBA" id="ARBA00022525"/>
    </source>
</evidence>
<dbReference type="GO" id="GO:0034116">
    <property type="term" value="P:positive regulation of heterotypic cell-cell adhesion"/>
    <property type="evidence" value="ECO:0007669"/>
    <property type="project" value="TreeGrafter"/>
</dbReference>
<dbReference type="SMART" id="SM00186">
    <property type="entry name" value="FBG"/>
    <property type="match status" value="1"/>
</dbReference>
<keyword evidence="6" id="KW-1185">Reference proteome</keyword>
<dbReference type="OrthoDB" id="6115770at2759"/>
<proteinExistence type="predicted"/>
<feature type="domain" description="Fibrinogen C-terminal" evidence="4">
    <location>
        <begin position="57"/>
        <end position="104"/>
    </location>
</feature>
<dbReference type="InterPro" id="IPR036056">
    <property type="entry name" value="Fibrinogen-like_C"/>
</dbReference>
<dbReference type="Pfam" id="PF00147">
    <property type="entry name" value="Fibrinogen_C"/>
    <property type="match status" value="2"/>
</dbReference>
<dbReference type="GO" id="GO:0005577">
    <property type="term" value="C:fibrinogen complex"/>
    <property type="evidence" value="ECO:0007669"/>
    <property type="project" value="TreeGrafter"/>
</dbReference>